<feature type="compositionally biased region" description="Polar residues" evidence="1">
    <location>
        <begin position="96"/>
        <end position="105"/>
    </location>
</feature>
<comment type="caution">
    <text evidence="2">The sequence shown here is derived from an EMBL/GenBank/DDBJ whole genome shotgun (WGS) entry which is preliminary data.</text>
</comment>
<feature type="region of interest" description="Disordered" evidence="1">
    <location>
        <begin position="57"/>
        <end position="109"/>
    </location>
</feature>
<protein>
    <submittedName>
        <fullName evidence="2">Uncharacterized protein</fullName>
    </submittedName>
</protein>
<reference evidence="2" key="1">
    <citation type="submission" date="2022-11" db="EMBL/GenBank/DDBJ databases">
        <authorList>
            <person name="Petersen C."/>
        </authorList>
    </citation>
    <scope>NUCLEOTIDE SEQUENCE</scope>
    <source>
        <strain evidence="2">IBT 30069</strain>
    </source>
</reference>
<proteinExistence type="predicted"/>
<organism evidence="2 3">
    <name type="scientific">Penicillium angulare</name>
    <dbReference type="NCBI Taxonomy" id="116970"/>
    <lineage>
        <taxon>Eukaryota</taxon>
        <taxon>Fungi</taxon>
        <taxon>Dikarya</taxon>
        <taxon>Ascomycota</taxon>
        <taxon>Pezizomycotina</taxon>
        <taxon>Eurotiomycetes</taxon>
        <taxon>Eurotiomycetidae</taxon>
        <taxon>Eurotiales</taxon>
        <taxon>Aspergillaceae</taxon>
        <taxon>Penicillium</taxon>
    </lineage>
</organism>
<dbReference type="OrthoDB" id="303614at2759"/>
<accession>A0A9W9FIG2</accession>
<evidence type="ECO:0000313" key="2">
    <source>
        <dbReference type="EMBL" id="KAJ5100735.1"/>
    </source>
</evidence>
<dbReference type="Proteomes" id="UP001149165">
    <property type="component" value="Unassembled WGS sequence"/>
</dbReference>
<dbReference type="AlphaFoldDB" id="A0A9W9FIG2"/>
<dbReference type="EMBL" id="JAPQKH010000004">
    <property type="protein sequence ID" value="KAJ5100735.1"/>
    <property type="molecule type" value="Genomic_DNA"/>
</dbReference>
<name>A0A9W9FIG2_9EURO</name>
<evidence type="ECO:0000256" key="1">
    <source>
        <dbReference type="SAM" id="MobiDB-lite"/>
    </source>
</evidence>
<evidence type="ECO:0000313" key="3">
    <source>
        <dbReference type="Proteomes" id="UP001149165"/>
    </source>
</evidence>
<keyword evidence="3" id="KW-1185">Reference proteome</keyword>
<reference evidence="2" key="2">
    <citation type="journal article" date="2023" name="IMA Fungus">
        <title>Comparative genomic study of the Penicillium genus elucidates a diverse pangenome and 15 lateral gene transfer events.</title>
        <authorList>
            <person name="Petersen C."/>
            <person name="Sorensen T."/>
            <person name="Nielsen M.R."/>
            <person name="Sondergaard T.E."/>
            <person name="Sorensen J.L."/>
            <person name="Fitzpatrick D.A."/>
            <person name="Frisvad J.C."/>
            <person name="Nielsen K.L."/>
        </authorList>
    </citation>
    <scope>NUCLEOTIDE SEQUENCE</scope>
    <source>
        <strain evidence="2">IBT 30069</strain>
    </source>
</reference>
<gene>
    <name evidence="2" type="ORF">N7456_006787</name>
</gene>
<sequence length="228" mass="24900">MLTLHSLWMYVIRQATEGRRASDCRTVSIFTLTAIRASPTTLQNRLVRVAQTEPRIQSPGLFTARAVPDTPPIHGAKRPSSSHSNEDSGKGVPTSPAGSSPSLWQSENSSSASESSKHWLFQRAANLLRQSLDQEGDGGVMYMGTNEYSSGNFPDSHRGFEDFKSPAPVLALSTCADPLSNSSLSPVTNAAVNLDHGFLDQLTHRYPKADFGPFTMMRPPPLEMKINR</sequence>